<feature type="domain" description="ABC transmembrane type-1" evidence="8">
    <location>
        <begin position="92"/>
        <end position="271"/>
    </location>
</feature>
<keyword evidence="6 7" id="KW-0472">Membrane</keyword>
<comment type="similarity">
    <text evidence="7">Belongs to the binding-protein-dependent transport system permease family.</text>
</comment>
<dbReference type="Pfam" id="PF00528">
    <property type="entry name" value="BPD_transp_1"/>
    <property type="match status" value="1"/>
</dbReference>
<comment type="subcellular location">
    <subcellularLocation>
        <location evidence="7">Cell membrane</location>
        <topology evidence="7">Multi-pass membrane protein</topology>
    </subcellularLocation>
    <subcellularLocation>
        <location evidence="1">Membrane</location>
        <topology evidence="1">Multi-pass membrane protein</topology>
    </subcellularLocation>
</comment>
<evidence type="ECO:0000256" key="7">
    <source>
        <dbReference type="RuleBase" id="RU363032"/>
    </source>
</evidence>
<dbReference type="InterPro" id="IPR000515">
    <property type="entry name" value="MetI-like"/>
</dbReference>
<dbReference type="OrthoDB" id="9801163at2"/>
<evidence type="ECO:0000313" key="10">
    <source>
        <dbReference type="Proteomes" id="UP000035553"/>
    </source>
</evidence>
<organism evidence="9 10">
    <name type="scientific">Sporolactobacillus inulinus CASD</name>
    <dbReference type="NCBI Taxonomy" id="1069536"/>
    <lineage>
        <taxon>Bacteria</taxon>
        <taxon>Bacillati</taxon>
        <taxon>Bacillota</taxon>
        <taxon>Bacilli</taxon>
        <taxon>Bacillales</taxon>
        <taxon>Sporolactobacillaceae</taxon>
        <taxon>Sporolactobacillus</taxon>
    </lineage>
</organism>
<dbReference type="PROSITE" id="PS50928">
    <property type="entry name" value="ABC_TM1"/>
    <property type="match status" value="1"/>
</dbReference>
<gene>
    <name evidence="9" type="ORF">SINU_01200</name>
</gene>
<keyword evidence="4 7" id="KW-0812">Transmembrane</keyword>
<evidence type="ECO:0000256" key="4">
    <source>
        <dbReference type="ARBA" id="ARBA00022692"/>
    </source>
</evidence>
<evidence type="ECO:0000256" key="6">
    <source>
        <dbReference type="ARBA" id="ARBA00023136"/>
    </source>
</evidence>
<dbReference type="GO" id="GO:0031460">
    <property type="term" value="P:glycine betaine transport"/>
    <property type="evidence" value="ECO:0007669"/>
    <property type="project" value="TreeGrafter"/>
</dbReference>
<dbReference type="FunFam" id="1.10.3720.10:FF:000001">
    <property type="entry name" value="Glycine betaine ABC transporter, permease"/>
    <property type="match status" value="1"/>
</dbReference>
<feature type="transmembrane region" description="Helical" evidence="7">
    <location>
        <begin position="72"/>
        <end position="90"/>
    </location>
</feature>
<evidence type="ECO:0000256" key="2">
    <source>
        <dbReference type="ARBA" id="ARBA00022448"/>
    </source>
</evidence>
<feature type="transmembrane region" description="Helical" evidence="7">
    <location>
        <begin position="44"/>
        <end position="65"/>
    </location>
</feature>
<keyword evidence="5 7" id="KW-1133">Transmembrane helix</keyword>
<dbReference type="InterPro" id="IPR035906">
    <property type="entry name" value="MetI-like_sf"/>
</dbReference>
<keyword evidence="10" id="KW-1185">Reference proteome</keyword>
<dbReference type="AlphaFoldDB" id="A0A0U1QSG6"/>
<dbReference type="GO" id="GO:0043190">
    <property type="term" value="C:ATP-binding cassette (ABC) transporter complex"/>
    <property type="evidence" value="ECO:0007669"/>
    <property type="project" value="TreeGrafter"/>
</dbReference>
<dbReference type="GO" id="GO:0005275">
    <property type="term" value="F:amine transmembrane transporter activity"/>
    <property type="evidence" value="ECO:0007669"/>
    <property type="project" value="TreeGrafter"/>
</dbReference>
<dbReference type="PANTHER" id="PTHR47737:SF1">
    <property type="entry name" value="GLYCINE BETAINE_PROLINE BETAINE TRANSPORT SYSTEM PERMEASE PROTEIN PROW"/>
    <property type="match status" value="1"/>
</dbReference>
<feature type="transmembrane region" description="Helical" evidence="7">
    <location>
        <begin position="96"/>
        <end position="119"/>
    </location>
</feature>
<accession>A0A0U1QSG6</accession>
<sequence length="282" mass="30597">MNETFLPKIPIGHWADLLIQFITNHFEGFFGYIASGIQSFVDSLVWLFAFMTPIVFILLCVAIAFWRRGIGVALFTLIGLVLIYDLGYWAHAMQTFALVLTSVVLSILIGFPLGILAGINKTFHRIMTPILDFMQTMPSFVYLIPAIFLFGTGMPPGVVATIVFAMPPTIRMTGLGIRQVPSDLIEASDAFGTTTWQKLIKVQIPIAAPTVMAGINQSIMLSLSMVVVASLVGAPGLGADVYLAVTSLRTDIGVEAGLAIVIIAIMLDRISQNTRNKKTGES</sequence>
<feature type="transmembrane region" description="Helical" evidence="7">
    <location>
        <begin position="252"/>
        <end position="270"/>
    </location>
</feature>
<feature type="transmembrane region" description="Helical" evidence="7">
    <location>
        <begin position="219"/>
        <end position="245"/>
    </location>
</feature>
<keyword evidence="3" id="KW-1003">Cell membrane</keyword>
<protein>
    <submittedName>
        <fullName evidence="9">Glycine/betaine ABC transporter</fullName>
    </submittedName>
</protein>
<feature type="transmembrane region" description="Helical" evidence="7">
    <location>
        <begin position="140"/>
        <end position="166"/>
    </location>
</feature>
<dbReference type="STRING" id="1069536.SINU_01200"/>
<dbReference type="Proteomes" id="UP000035553">
    <property type="component" value="Unassembled WGS sequence"/>
</dbReference>
<evidence type="ECO:0000313" key="9">
    <source>
        <dbReference type="EMBL" id="KLI03731.1"/>
    </source>
</evidence>
<dbReference type="PANTHER" id="PTHR47737">
    <property type="entry name" value="GLYCINE BETAINE/PROLINE BETAINE TRANSPORT SYSTEM PERMEASE PROTEIN PROW"/>
    <property type="match status" value="1"/>
</dbReference>
<keyword evidence="2 7" id="KW-0813">Transport</keyword>
<dbReference type="SUPFAM" id="SSF161098">
    <property type="entry name" value="MetI-like"/>
    <property type="match status" value="1"/>
</dbReference>
<name>A0A0U1QSG6_9BACL</name>
<evidence type="ECO:0000256" key="3">
    <source>
        <dbReference type="ARBA" id="ARBA00022475"/>
    </source>
</evidence>
<evidence type="ECO:0000256" key="5">
    <source>
        <dbReference type="ARBA" id="ARBA00022989"/>
    </source>
</evidence>
<dbReference type="EMBL" id="AFVQ02000016">
    <property type="protein sequence ID" value="KLI03731.1"/>
    <property type="molecule type" value="Genomic_DNA"/>
</dbReference>
<dbReference type="RefSeq" id="WP_010024033.1">
    <property type="nucleotide sequence ID" value="NZ_AFVQ02000016.1"/>
</dbReference>
<dbReference type="GO" id="GO:0015226">
    <property type="term" value="F:carnitine transmembrane transporter activity"/>
    <property type="evidence" value="ECO:0007669"/>
    <property type="project" value="TreeGrafter"/>
</dbReference>
<dbReference type="Gene3D" id="1.10.3720.10">
    <property type="entry name" value="MetI-like"/>
    <property type="match status" value="1"/>
</dbReference>
<dbReference type="GO" id="GO:0015871">
    <property type="term" value="P:choline transport"/>
    <property type="evidence" value="ECO:0007669"/>
    <property type="project" value="TreeGrafter"/>
</dbReference>
<proteinExistence type="inferred from homology"/>
<evidence type="ECO:0000256" key="1">
    <source>
        <dbReference type="ARBA" id="ARBA00004141"/>
    </source>
</evidence>
<evidence type="ECO:0000259" key="8">
    <source>
        <dbReference type="PROSITE" id="PS50928"/>
    </source>
</evidence>
<comment type="caution">
    <text evidence="9">The sequence shown here is derived from an EMBL/GenBank/DDBJ whole genome shotgun (WGS) entry which is preliminary data.</text>
</comment>
<reference evidence="9 10" key="1">
    <citation type="journal article" date="2011" name="J. Bacteriol.">
        <title>Draft genome sequence of Sporolactobacillus inulinus strain CASD, an efficient D-lactic acid-producing bacterium with high-concentration lactate tolerance capability.</title>
        <authorList>
            <person name="Yu B."/>
            <person name="Su F."/>
            <person name="Wang L."/>
            <person name="Xu K."/>
            <person name="Zhao B."/>
            <person name="Xu P."/>
        </authorList>
    </citation>
    <scope>NUCLEOTIDE SEQUENCE [LARGE SCALE GENOMIC DNA]</scope>
    <source>
        <strain evidence="9 10">CASD</strain>
    </source>
</reference>
<dbReference type="CDD" id="cd06261">
    <property type="entry name" value="TM_PBP2"/>
    <property type="match status" value="1"/>
</dbReference>